<dbReference type="EMBL" id="VRMB01000031">
    <property type="protein sequence ID" value="TXK67480.1"/>
    <property type="molecule type" value="Genomic_DNA"/>
</dbReference>
<dbReference type="EMBL" id="CP037746">
    <property type="protein sequence ID" value="QBL13592.1"/>
    <property type="molecule type" value="Genomic_DNA"/>
</dbReference>
<feature type="coiled-coil region" evidence="1">
    <location>
        <begin position="144"/>
        <end position="184"/>
    </location>
</feature>
<keyword evidence="1" id="KW-0175">Coiled coil</keyword>
<dbReference type="RefSeq" id="WP_052243165.1">
    <property type="nucleotide sequence ID" value="NZ_CP037746.1"/>
</dbReference>
<feature type="domain" description="DUF3298" evidence="3">
    <location>
        <begin position="255"/>
        <end position="303"/>
    </location>
</feature>
<sequence length="320" mass="37584">MKKVFLGFILCASSIFAYEENVFNVQILQSKQLYISLYESQKSNTSYGFIEDKNSSYSFWGSAKNAKYIIEASNFGSCAIENTSKEDFQALCKINEKNENFVFKKDDIKAKIYQLTLKDKMTSKENKDIEFEFVDSLVFIDTKNQKLQKIIDDFNENLDKKSLKEKLAQANEKWRNEAISSNENLNQSYIFYYDEKIISLGKSIYEYKGGAHGITKIQRKTYDIDSMKLIHLKNELKIENDEFINLIKSKLLKEHDKNEFFNIDEFKMSEIFEVRQNGLIFIWEPYEIAPYSSGVIELFISYEELKPFWRANSKLAYLSL</sequence>
<dbReference type="Gene3D" id="3.30.565.40">
    <property type="entry name" value="Fervidobacterium nodosum Rt17-B1 like"/>
    <property type="match status" value="1"/>
</dbReference>
<protein>
    <submittedName>
        <fullName evidence="6">DUF3298 and DUF4163 domain-containing protein</fullName>
    </submittedName>
    <submittedName>
        <fullName evidence="5">DUF3298 domain-containing protein</fullName>
    </submittedName>
</protein>
<dbReference type="InterPro" id="IPR021729">
    <property type="entry name" value="DUF3298"/>
</dbReference>
<reference evidence="6 8" key="2">
    <citation type="submission" date="2019-08" db="EMBL/GenBank/DDBJ databases">
        <title>Rapid identification of Enteric Bacteria from Whole Genome Sequences (WGS) using Average Nucleotide Identity (ANI).</title>
        <authorList>
            <person name="Lane C."/>
        </authorList>
    </citation>
    <scope>NUCLEOTIDE SEQUENCE [LARGE SCALE GENOMIC DNA]</scope>
    <source>
        <strain evidence="6 8">2010D-8464</strain>
    </source>
</reference>
<dbReference type="AlphaFoldDB" id="A0AAE5YHW4"/>
<evidence type="ECO:0000313" key="5">
    <source>
        <dbReference type="EMBL" id="QBL13592.1"/>
    </source>
</evidence>
<dbReference type="Proteomes" id="UP000293421">
    <property type="component" value="Chromosome"/>
</dbReference>
<dbReference type="InterPro" id="IPR025303">
    <property type="entry name" value="PdaC"/>
</dbReference>
<dbReference type="InterPro" id="IPR037126">
    <property type="entry name" value="PdaC/RsiV-like_sf"/>
</dbReference>
<dbReference type="GeneID" id="66287438"/>
<feature type="signal peptide" evidence="2">
    <location>
        <begin position="1"/>
        <end position="17"/>
    </location>
</feature>
<dbReference type="Gene3D" id="3.90.640.20">
    <property type="entry name" value="Heat-shock cognate protein, ATPase"/>
    <property type="match status" value="1"/>
</dbReference>
<keyword evidence="2" id="KW-0732">Signal</keyword>
<keyword evidence="8" id="KW-1185">Reference proteome</keyword>
<organism evidence="5 7">
    <name type="scientific">Campylobacter volucris</name>
    <dbReference type="NCBI Taxonomy" id="1031542"/>
    <lineage>
        <taxon>Bacteria</taxon>
        <taxon>Pseudomonadati</taxon>
        <taxon>Campylobacterota</taxon>
        <taxon>Epsilonproteobacteria</taxon>
        <taxon>Campylobacterales</taxon>
        <taxon>Campylobacteraceae</taxon>
        <taxon>Campylobacter</taxon>
    </lineage>
</organism>
<proteinExistence type="predicted"/>
<dbReference type="Proteomes" id="UP000321325">
    <property type="component" value="Unassembled WGS sequence"/>
</dbReference>
<feature type="domain" description="Deacetylase PdaC" evidence="4">
    <location>
        <begin position="137"/>
        <end position="215"/>
    </location>
</feature>
<dbReference type="Pfam" id="PF13739">
    <property type="entry name" value="PdaC"/>
    <property type="match status" value="1"/>
</dbReference>
<feature type="chain" id="PRO_5042059411" evidence="2">
    <location>
        <begin position="18"/>
        <end position="320"/>
    </location>
</feature>
<dbReference type="Pfam" id="PF11738">
    <property type="entry name" value="DUF3298"/>
    <property type="match status" value="1"/>
</dbReference>
<evidence type="ECO:0000313" key="8">
    <source>
        <dbReference type="Proteomes" id="UP000321325"/>
    </source>
</evidence>
<evidence type="ECO:0000313" key="6">
    <source>
        <dbReference type="EMBL" id="TXK67480.1"/>
    </source>
</evidence>
<evidence type="ECO:0000256" key="2">
    <source>
        <dbReference type="SAM" id="SignalP"/>
    </source>
</evidence>
<evidence type="ECO:0000259" key="4">
    <source>
        <dbReference type="Pfam" id="PF13739"/>
    </source>
</evidence>
<evidence type="ECO:0000256" key="1">
    <source>
        <dbReference type="SAM" id="Coils"/>
    </source>
</evidence>
<name>A0AAE5YHW4_9BACT</name>
<gene>
    <name evidence="5" type="ORF">A9460_04310</name>
    <name evidence="6" type="ORF">FVD15_06060</name>
</gene>
<evidence type="ECO:0000259" key="3">
    <source>
        <dbReference type="Pfam" id="PF11738"/>
    </source>
</evidence>
<evidence type="ECO:0000313" key="7">
    <source>
        <dbReference type="Proteomes" id="UP000293421"/>
    </source>
</evidence>
<reference evidence="5 7" key="1">
    <citation type="submission" date="2019-02" db="EMBL/GenBank/DDBJ databases">
        <title>Use of ANI for Rapid Identification of Enteric Bacteria.</title>
        <authorList>
            <person name="Pruckler J."/>
            <person name="Lane C."/>
            <person name="Aubert R."/>
        </authorList>
    </citation>
    <scope>NUCLEOTIDE SEQUENCE [LARGE SCALE GENOMIC DNA]</scope>
    <source>
        <strain evidence="5 7">2014D-0083</strain>
    </source>
</reference>
<accession>A0AAE5YHW4</accession>